<dbReference type="AlphaFoldDB" id="A0AAQ3NP08"/>
<gene>
    <name evidence="1" type="ORF">V8G54_017172</name>
</gene>
<evidence type="ECO:0000313" key="1">
    <source>
        <dbReference type="EMBL" id="WVZ12642.1"/>
    </source>
</evidence>
<dbReference type="Proteomes" id="UP001374535">
    <property type="component" value="Chromosome 5"/>
</dbReference>
<protein>
    <submittedName>
        <fullName evidence="1">Uncharacterized protein</fullName>
    </submittedName>
</protein>
<accession>A0AAQ3NP08</accession>
<reference evidence="1 2" key="1">
    <citation type="journal article" date="2023" name="Life. Sci Alliance">
        <title>Evolutionary insights into 3D genome organization and epigenetic landscape of Vigna mungo.</title>
        <authorList>
            <person name="Junaid A."/>
            <person name="Singh B."/>
            <person name="Bhatia S."/>
        </authorList>
    </citation>
    <scope>NUCLEOTIDE SEQUENCE [LARGE SCALE GENOMIC DNA]</scope>
    <source>
        <strain evidence="1">Urdbean</strain>
    </source>
</reference>
<keyword evidence="2" id="KW-1185">Reference proteome</keyword>
<organism evidence="1 2">
    <name type="scientific">Vigna mungo</name>
    <name type="common">Black gram</name>
    <name type="synonym">Phaseolus mungo</name>
    <dbReference type="NCBI Taxonomy" id="3915"/>
    <lineage>
        <taxon>Eukaryota</taxon>
        <taxon>Viridiplantae</taxon>
        <taxon>Streptophyta</taxon>
        <taxon>Embryophyta</taxon>
        <taxon>Tracheophyta</taxon>
        <taxon>Spermatophyta</taxon>
        <taxon>Magnoliopsida</taxon>
        <taxon>eudicotyledons</taxon>
        <taxon>Gunneridae</taxon>
        <taxon>Pentapetalae</taxon>
        <taxon>rosids</taxon>
        <taxon>fabids</taxon>
        <taxon>Fabales</taxon>
        <taxon>Fabaceae</taxon>
        <taxon>Papilionoideae</taxon>
        <taxon>50 kb inversion clade</taxon>
        <taxon>NPAAA clade</taxon>
        <taxon>indigoferoid/millettioid clade</taxon>
        <taxon>Phaseoleae</taxon>
        <taxon>Vigna</taxon>
    </lineage>
</organism>
<name>A0AAQ3NP08_VIGMU</name>
<evidence type="ECO:0000313" key="2">
    <source>
        <dbReference type="Proteomes" id="UP001374535"/>
    </source>
</evidence>
<dbReference type="EMBL" id="CP144696">
    <property type="protein sequence ID" value="WVZ12642.1"/>
    <property type="molecule type" value="Genomic_DNA"/>
</dbReference>
<sequence>MAFEVVIVSIKPTQCVYTLQTGLALGANTCIHIEFTTFLFAFFVSKIFMHPYRVHDFPIRFLCFQNLQKARGEMPRKICNEGCYDGLTRVFERDEKPVTGVSHIVCDFWR</sequence>
<proteinExistence type="predicted"/>